<proteinExistence type="predicted"/>
<name>A0A7W7NRH3_9SPHN</name>
<feature type="chain" id="PRO_5030979148" evidence="1">
    <location>
        <begin position="45"/>
        <end position="159"/>
    </location>
</feature>
<reference evidence="2 3" key="1">
    <citation type="submission" date="2020-08" db="EMBL/GenBank/DDBJ databases">
        <title>Functional genomics of gut bacteria from endangered species of beetles.</title>
        <authorList>
            <person name="Carlos-Shanley C."/>
        </authorList>
    </citation>
    <scope>NUCLEOTIDE SEQUENCE [LARGE SCALE GENOMIC DNA]</scope>
    <source>
        <strain evidence="2 3">S00224</strain>
    </source>
</reference>
<evidence type="ECO:0000313" key="3">
    <source>
        <dbReference type="Proteomes" id="UP000575241"/>
    </source>
</evidence>
<organism evidence="2 3">
    <name type="scientific">Sphingomonas kyeonggiensis</name>
    <dbReference type="NCBI Taxonomy" id="1268553"/>
    <lineage>
        <taxon>Bacteria</taxon>
        <taxon>Pseudomonadati</taxon>
        <taxon>Pseudomonadota</taxon>
        <taxon>Alphaproteobacteria</taxon>
        <taxon>Sphingomonadales</taxon>
        <taxon>Sphingomonadaceae</taxon>
        <taxon>Sphingomonas</taxon>
    </lineage>
</organism>
<protein>
    <submittedName>
        <fullName evidence="2">Uncharacterized protein</fullName>
    </submittedName>
</protein>
<gene>
    <name evidence="2" type="ORF">HNP52_002309</name>
</gene>
<evidence type="ECO:0000256" key="1">
    <source>
        <dbReference type="SAM" id="SignalP"/>
    </source>
</evidence>
<dbReference type="RefSeq" id="WP_184166990.1">
    <property type="nucleotide sequence ID" value="NZ_JACHLN010000002.1"/>
</dbReference>
<keyword evidence="3" id="KW-1185">Reference proteome</keyword>
<evidence type="ECO:0000313" key="2">
    <source>
        <dbReference type="EMBL" id="MBB4839240.1"/>
    </source>
</evidence>
<keyword evidence="1" id="KW-0732">Signal</keyword>
<dbReference type="Proteomes" id="UP000575241">
    <property type="component" value="Unassembled WGS sequence"/>
</dbReference>
<dbReference type="AlphaFoldDB" id="A0A7W7NRH3"/>
<accession>A0A7W7NRH3</accession>
<sequence length="159" mass="16579">MKKEPFWREFFNMQYNNSVSSFVRRVGAAAAFGALIAATPAAFADPSQDGYRLTVSGYVPVVCRANLDNSVAASNGNQVDLGTLHEFCNSANGYQVTVDHSPELAGATLMIDGNAVRLSDAGSTVISGAAQPGIAAHKVSLVTENGQANGTLSIRVTAL</sequence>
<feature type="signal peptide" evidence="1">
    <location>
        <begin position="1"/>
        <end position="44"/>
    </location>
</feature>
<comment type="caution">
    <text evidence="2">The sequence shown here is derived from an EMBL/GenBank/DDBJ whole genome shotgun (WGS) entry which is preliminary data.</text>
</comment>
<dbReference type="EMBL" id="JACHLN010000002">
    <property type="protein sequence ID" value="MBB4839240.1"/>
    <property type="molecule type" value="Genomic_DNA"/>
</dbReference>